<keyword evidence="2" id="KW-0396">Initiation factor</keyword>
<reference evidence="2" key="1">
    <citation type="journal article" date="2021" name="PeerJ">
        <title>Extensive microbial diversity within the chicken gut microbiome revealed by metagenomics and culture.</title>
        <authorList>
            <person name="Gilroy R."/>
            <person name="Ravi A."/>
            <person name="Getino M."/>
            <person name="Pursley I."/>
            <person name="Horton D.L."/>
            <person name="Alikhan N.F."/>
            <person name="Baker D."/>
            <person name="Gharbi K."/>
            <person name="Hall N."/>
            <person name="Watson M."/>
            <person name="Adriaenssens E.M."/>
            <person name="Foster-Nyarko E."/>
            <person name="Jarju S."/>
            <person name="Secka A."/>
            <person name="Antonio M."/>
            <person name="Oren A."/>
            <person name="Chaudhuri R.R."/>
            <person name="La Ragione R."/>
            <person name="Hildebrand F."/>
            <person name="Pallen M.J."/>
        </authorList>
    </citation>
    <scope>NUCLEOTIDE SEQUENCE</scope>
    <source>
        <strain evidence="2">F6-686</strain>
    </source>
</reference>
<protein>
    <submittedName>
        <fullName evidence="2">Replication initiation factor domain-containing protein</fullName>
    </submittedName>
</protein>
<dbReference type="EMBL" id="JAHLFT010000125">
    <property type="protein sequence ID" value="MBU3829277.1"/>
    <property type="molecule type" value="Genomic_DNA"/>
</dbReference>
<dbReference type="InterPro" id="IPR003491">
    <property type="entry name" value="REP-like_C"/>
</dbReference>
<dbReference type="Pfam" id="PF02486">
    <property type="entry name" value="Rep_trans"/>
    <property type="match status" value="1"/>
</dbReference>
<accession>A0A9E2NUF8</accession>
<evidence type="ECO:0000313" key="2">
    <source>
        <dbReference type="EMBL" id="MBU3829277.1"/>
    </source>
</evidence>
<name>A0A9E2NUF8_9LACO</name>
<proteinExistence type="predicted"/>
<gene>
    <name evidence="2" type="ORF">H9806_09270</name>
</gene>
<dbReference type="GO" id="GO:0003743">
    <property type="term" value="F:translation initiation factor activity"/>
    <property type="evidence" value="ECO:0007669"/>
    <property type="project" value="UniProtKB-KW"/>
</dbReference>
<comment type="caution">
    <text evidence="2">The sequence shown here is derived from an EMBL/GenBank/DDBJ whole genome shotgun (WGS) entry which is preliminary data.</text>
</comment>
<sequence length="411" mass="47717">MAKNTVISSDNDITDQLIKLKKLKDVPVRFKIDWLSFTVPEELDLKNGKDFFLLDKLGYDISKFDEVAGRNFFNSGVSFKGAVKVFYNDPAKKKQKGAIDAHNYIFTGVGCSNLQGHVKNDWVSLFFFLRDFGVKFSRIDICMDDLCYPSKITFPFVERKLARKQFRSSKRRYNLMKDVNTAGELVGETCYFGSRSTTGKNGHILCRAYQKALQMVNVKHQEDAMPEEVRNQIFMPDFDENGYQWIRWELEFTKHKAVAMIDLILELSKTESNPISEAYYRVLRDTIDFLVPTKGKDGKIYKNKARWKSSPKWLSFLQNSRKAVLENPSSIYDLGSVHDWILYQVMPTVQMLQEIYKARGLDFYDLMRATPKFDFSKKQEVLLETTKDMTVDQLVVFANRFLEARGDSDED</sequence>
<feature type="domain" description="Replication initiation protein-like C-terminal" evidence="1">
    <location>
        <begin position="135"/>
        <end position="360"/>
    </location>
</feature>
<keyword evidence="2" id="KW-0648">Protein biosynthesis</keyword>
<organism evidence="2 3">
    <name type="scientific">Candidatus Lactobacillus pullistercoris</name>
    <dbReference type="NCBI Taxonomy" id="2838636"/>
    <lineage>
        <taxon>Bacteria</taxon>
        <taxon>Bacillati</taxon>
        <taxon>Bacillota</taxon>
        <taxon>Bacilli</taxon>
        <taxon>Lactobacillales</taxon>
        <taxon>Lactobacillaceae</taxon>
        <taxon>Lactobacillus</taxon>
    </lineage>
</organism>
<evidence type="ECO:0000259" key="1">
    <source>
        <dbReference type="Pfam" id="PF02486"/>
    </source>
</evidence>
<evidence type="ECO:0000313" key="3">
    <source>
        <dbReference type="Proteomes" id="UP000823844"/>
    </source>
</evidence>
<reference evidence="2" key="2">
    <citation type="submission" date="2021-04" db="EMBL/GenBank/DDBJ databases">
        <authorList>
            <person name="Gilroy R."/>
        </authorList>
    </citation>
    <scope>NUCLEOTIDE SEQUENCE</scope>
    <source>
        <strain evidence="2">F6-686</strain>
    </source>
</reference>
<dbReference type="AlphaFoldDB" id="A0A9E2NUF8"/>
<dbReference type="Proteomes" id="UP000823844">
    <property type="component" value="Unassembled WGS sequence"/>
</dbReference>